<dbReference type="RefSeq" id="WP_284914638.1">
    <property type="nucleotide sequence ID" value="NZ_CP126980.1"/>
</dbReference>
<keyword evidence="3" id="KW-1185">Reference proteome</keyword>
<evidence type="ECO:0000313" key="3">
    <source>
        <dbReference type="Proteomes" id="UP001240150"/>
    </source>
</evidence>
<name>A0ABY8W6G8_9ACTN</name>
<accession>A0ABY8W6G8</accession>
<dbReference type="InterPro" id="IPR056918">
    <property type="entry name" value="8xMP"/>
</dbReference>
<evidence type="ECO:0008006" key="4">
    <source>
        <dbReference type="Google" id="ProtNLM"/>
    </source>
</evidence>
<keyword evidence="1" id="KW-0472">Membrane</keyword>
<reference evidence="2 3" key="1">
    <citation type="submission" date="2023-06" db="EMBL/GenBank/DDBJ databases">
        <authorList>
            <person name="Yushchuk O."/>
            <person name="Binda E."/>
            <person name="Ruckert-Reed C."/>
            <person name="Fedorenko V."/>
            <person name="Kalinowski J."/>
            <person name="Marinelli F."/>
        </authorList>
    </citation>
    <scope>NUCLEOTIDE SEQUENCE [LARGE SCALE GENOMIC DNA]</scope>
    <source>
        <strain evidence="2 3">NRRL 3884</strain>
    </source>
</reference>
<evidence type="ECO:0000313" key="2">
    <source>
        <dbReference type="EMBL" id="WIM93431.1"/>
    </source>
</evidence>
<organism evidence="2 3">
    <name type="scientific">Actinoplanes oblitus</name>
    <dbReference type="NCBI Taxonomy" id="3040509"/>
    <lineage>
        <taxon>Bacteria</taxon>
        <taxon>Bacillati</taxon>
        <taxon>Actinomycetota</taxon>
        <taxon>Actinomycetes</taxon>
        <taxon>Micromonosporales</taxon>
        <taxon>Micromonosporaceae</taxon>
        <taxon>Actinoplanes</taxon>
    </lineage>
</organism>
<sequence>MRRVLWTREVAAADYAGPGEKYHGAILEQYKIYVEMADRVSARRGLTNTYFVTLNTLIPTVIGLFWRGRAELAAWQLTIPLAALLLQCTAWFLLLRSYRRLNTIKYAVIGALEERLPASPYWRAEWSDPSRHRPLTSFEQWIPVSFALLYLAAFLAELLR</sequence>
<keyword evidence="1" id="KW-0812">Transmembrane</keyword>
<feature type="transmembrane region" description="Helical" evidence="1">
    <location>
        <begin position="72"/>
        <end position="95"/>
    </location>
</feature>
<dbReference type="Proteomes" id="UP001240150">
    <property type="component" value="Chromosome"/>
</dbReference>
<protein>
    <recommendedName>
        <fullName evidence="4">Small integral membrane protein</fullName>
    </recommendedName>
</protein>
<evidence type="ECO:0000256" key="1">
    <source>
        <dbReference type="SAM" id="Phobius"/>
    </source>
</evidence>
<keyword evidence="1" id="KW-1133">Transmembrane helix</keyword>
<dbReference type="Pfam" id="PF24838">
    <property type="entry name" value="8xMP"/>
    <property type="match status" value="1"/>
</dbReference>
<dbReference type="EMBL" id="CP126980">
    <property type="protein sequence ID" value="WIM93431.1"/>
    <property type="molecule type" value="Genomic_DNA"/>
</dbReference>
<proteinExistence type="predicted"/>
<feature type="transmembrane region" description="Helical" evidence="1">
    <location>
        <begin position="49"/>
        <end position="66"/>
    </location>
</feature>
<gene>
    <name evidence="2" type="ORF">ACTOB_005408</name>
</gene>